<accession>A0ABN6MB51</accession>
<keyword evidence="2" id="KW-1185">Reference proteome</keyword>
<proteinExistence type="predicted"/>
<evidence type="ECO:0000313" key="2">
    <source>
        <dbReference type="Proteomes" id="UP000830055"/>
    </source>
</evidence>
<gene>
    <name evidence="1" type="ORF">DPPLL_30770</name>
</gene>
<dbReference type="EMBL" id="AP025516">
    <property type="protein sequence ID" value="BDD88712.1"/>
    <property type="molecule type" value="Genomic_DNA"/>
</dbReference>
<evidence type="ECO:0000313" key="1">
    <source>
        <dbReference type="EMBL" id="BDD88712.1"/>
    </source>
</evidence>
<protein>
    <submittedName>
        <fullName evidence="1">Uncharacterized protein</fullName>
    </submittedName>
</protein>
<name>A0ABN6MB51_9BACT</name>
<dbReference type="RefSeq" id="WP_284152046.1">
    <property type="nucleotide sequence ID" value="NZ_AP025516.1"/>
</dbReference>
<sequence length="140" mass="16130">MRVITPRKVEIKVRRPNGETETVIHPKIDYMTDGLFRQINQAMEKAGRGQMTSYRNIEAVVEMEDSDYQGRCERCGDSLDTRTAYNQKEWSRFGGKKVQVIAHYCDRCHKVLANVGLGEATELEQRASRVQSYEPTTKQD</sequence>
<reference evidence="1 2" key="1">
    <citation type="submission" date="2022-01" db="EMBL/GenBank/DDBJ databases">
        <title>Desulfofustis limnae sp. nov., a novel mesophilic sulfate-reducing bacterium isolated from marsh soil.</title>
        <authorList>
            <person name="Watanabe M."/>
            <person name="Takahashi A."/>
            <person name="Kojima H."/>
            <person name="Fukui M."/>
        </authorList>
    </citation>
    <scope>NUCLEOTIDE SEQUENCE [LARGE SCALE GENOMIC DNA]</scope>
    <source>
        <strain evidence="1 2">PPLL</strain>
    </source>
</reference>
<dbReference type="Proteomes" id="UP000830055">
    <property type="component" value="Chromosome"/>
</dbReference>
<organism evidence="1 2">
    <name type="scientific">Desulfofustis limnaeus</name>
    <dbReference type="NCBI Taxonomy" id="2740163"/>
    <lineage>
        <taxon>Bacteria</taxon>
        <taxon>Pseudomonadati</taxon>
        <taxon>Thermodesulfobacteriota</taxon>
        <taxon>Desulfobulbia</taxon>
        <taxon>Desulfobulbales</taxon>
        <taxon>Desulfocapsaceae</taxon>
        <taxon>Desulfofustis</taxon>
    </lineage>
</organism>